<accession>A0A098LBD2</accession>
<proteinExistence type="predicted"/>
<sequence>MKEIFTSVFENLSSWGLPLFLFLLGIAEFIAGRYDKHDWDENEKATDLICYAAPKILLTPVFAFFSLKALPVLFPGMMGIFSWVPFWFGFAIIAVADDLTQYWYHRLHHEIPWLWRFHRTHHSASYMGMAMASRQNVIYTVFFSQTYVTATLVFLGLGFPALFVKVLKSFITISAHSSIPWDKPFYKYRILNPIAWVLERLISTPATHHAHHADANDGVGHYKGNFGNMFFIWDMIFGTGLITRQYPAGYGVKHYFKEEWYVQFLWPFFKSKKAGSELAVGGPEFYDEVGETGGYTVKELKSKLPEPVLHDELLEEPQYNQIAV</sequence>
<name>A0A098LBD2_9BACT</name>
<dbReference type="STRING" id="153721.MYP_815"/>
<comment type="caution">
    <text evidence="7">The sequence shown here is derived from an EMBL/GenBank/DDBJ whole genome shotgun (WGS) entry which is preliminary data.</text>
</comment>
<dbReference type="InterPro" id="IPR050307">
    <property type="entry name" value="Sterol_Desaturase_Related"/>
</dbReference>
<evidence type="ECO:0000313" key="8">
    <source>
        <dbReference type="Proteomes" id="UP000030185"/>
    </source>
</evidence>
<feature type="transmembrane region" description="Helical" evidence="5">
    <location>
        <begin position="73"/>
        <end position="96"/>
    </location>
</feature>
<gene>
    <name evidence="7" type="ORF">MYP_815</name>
</gene>
<dbReference type="OrthoDB" id="9770329at2"/>
<evidence type="ECO:0000256" key="3">
    <source>
        <dbReference type="ARBA" id="ARBA00022989"/>
    </source>
</evidence>
<dbReference type="RefSeq" id="WP_045458676.1">
    <property type="nucleotide sequence ID" value="NZ_BBLT01000001.1"/>
</dbReference>
<evidence type="ECO:0000256" key="1">
    <source>
        <dbReference type="ARBA" id="ARBA00004370"/>
    </source>
</evidence>
<feature type="transmembrane region" description="Helical" evidence="5">
    <location>
        <begin position="12"/>
        <end position="32"/>
    </location>
</feature>
<dbReference type="GO" id="GO:0016491">
    <property type="term" value="F:oxidoreductase activity"/>
    <property type="evidence" value="ECO:0007669"/>
    <property type="project" value="InterPro"/>
</dbReference>
<organism evidence="7 8">
    <name type="scientific">Sporocytophaga myxococcoides</name>
    <dbReference type="NCBI Taxonomy" id="153721"/>
    <lineage>
        <taxon>Bacteria</taxon>
        <taxon>Pseudomonadati</taxon>
        <taxon>Bacteroidota</taxon>
        <taxon>Cytophagia</taxon>
        <taxon>Cytophagales</taxon>
        <taxon>Cytophagaceae</taxon>
        <taxon>Sporocytophaga</taxon>
    </lineage>
</organism>
<dbReference type="GO" id="GO:0016020">
    <property type="term" value="C:membrane"/>
    <property type="evidence" value="ECO:0007669"/>
    <property type="project" value="UniProtKB-SubCell"/>
</dbReference>
<comment type="subcellular location">
    <subcellularLocation>
        <location evidence="1">Membrane</location>
    </subcellularLocation>
</comment>
<dbReference type="PANTHER" id="PTHR11863">
    <property type="entry name" value="STEROL DESATURASE"/>
    <property type="match status" value="1"/>
</dbReference>
<dbReference type="EMBL" id="BBLT01000001">
    <property type="protein sequence ID" value="GAL83588.1"/>
    <property type="molecule type" value="Genomic_DNA"/>
</dbReference>
<reference evidence="7 8" key="1">
    <citation type="submission" date="2014-09" db="EMBL/GenBank/DDBJ databases">
        <title>Sporocytophaga myxococcoides PG-01 genome sequencing.</title>
        <authorList>
            <person name="Liu L."/>
            <person name="Gao P.J."/>
            <person name="Chen G.J."/>
            <person name="Wang L.S."/>
        </authorList>
    </citation>
    <scope>NUCLEOTIDE SEQUENCE [LARGE SCALE GENOMIC DNA]</scope>
    <source>
        <strain evidence="7 8">PG-01</strain>
    </source>
</reference>
<evidence type="ECO:0000256" key="2">
    <source>
        <dbReference type="ARBA" id="ARBA00022692"/>
    </source>
</evidence>
<dbReference type="Pfam" id="PF04116">
    <property type="entry name" value="FA_hydroxylase"/>
    <property type="match status" value="1"/>
</dbReference>
<evidence type="ECO:0000256" key="4">
    <source>
        <dbReference type="ARBA" id="ARBA00023136"/>
    </source>
</evidence>
<keyword evidence="4 5" id="KW-0472">Membrane</keyword>
<feature type="domain" description="Fatty acid hydroxylase" evidence="6">
    <location>
        <begin position="91"/>
        <end position="239"/>
    </location>
</feature>
<keyword evidence="3 5" id="KW-1133">Transmembrane helix</keyword>
<dbReference type="InterPro" id="IPR006694">
    <property type="entry name" value="Fatty_acid_hydroxylase"/>
</dbReference>
<dbReference type="Proteomes" id="UP000030185">
    <property type="component" value="Unassembled WGS sequence"/>
</dbReference>
<protein>
    <submittedName>
        <fullName evidence="7">Sterol desaturase</fullName>
    </submittedName>
</protein>
<dbReference type="AlphaFoldDB" id="A0A098LBD2"/>
<evidence type="ECO:0000259" key="6">
    <source>
        <dbReference type="Pfam" id="PF04116"/>
    </source>
</evidence>
<dbReference type="GO" id="GO:0005506">
    <property type="term" value="F:iron ion binding"/>
    <property type="evidence" value="ECO:0007669"/>
    <property type="project" value="InterPro"/>
</dbReference>
<feature type="transmembrane region" description="Helical" evidence="5">
    <location>
        <begin position="137"/>
        <end position="163"/>
    </location>
</feature>
<keyword evidence="2 5" id="KW-0812">Transmembrane</keyword>
<dbReference type="GO" id="GO:0008610">
    <property type="term" value="P:lipid biosynthetic process"/>
    <property type="evidence" value="ECO:0007669"/>
    <property type="project" value="InterPro"/>
</dbReference>
<evidence type="ECO:0000313" key="7">
    <source>
        <dbReference type="EMBL" id="GAL83588.1"/>
    </source>
</evidence>
<dbReference type="eggNOG" id="COG3000">
    <property type="taxonomic scope" value="Bacteria"/>
</dbReference>
<evidence type="ECO:0000256" key="5">
    <source>
        <dbReference type="SAM" id="Phobius"/>
    </source>
</evidence>
<keyword evidence="8" id="KW-1185">Reference proteome</keyword>